<dbReference type="InterPro" id="IPR025110">
    <property type="entry name" value="AMP-bd_C"/>
</dbReference>
<dbReference type="InterPro" id="IPR010071">
    <property type="entry name" value="AA_adenyl_dom"/>
</dbReference>
<dbReference type="InterPro" id="IPR009081">
    <property type="entry name" value="PP-bd_ACP"/>
</dbReference>
<dbReference type="KEGG" id="nah:F5544_18465"/>
<dbReference type="EMBL" id="CP046172">
    <property type="protein sequence ID" value="QIS11567.1"/>
    <property type="molecule type" value="Genomic_DNA"/>
</dbReference>
<dbReference type="Pfam" id="PF00550">
    <property type="entry name" value="PP-binding"/>
    <property type="match status" value="1"/>
</dbReference>
<evidence type="ECO:0000313" key="6">
    <source>
        <dbReference type="Proteomes" id="UP000503540"/>
    </source>
</evidence>
<dbReference type="UniPathway" id="UPA00011"/>
<dbReference type="GO" id="GO:0008610">
    <property type="term" value="P:lipid biosynthetic process"/>
    <property type="evidence" value="ECO:0007669"/>
    <property type="project" value="UniProtKB-ARBA"/>
</dbReference>
<dbReference type="PROSITE" id="PS00455">
    <property type="entry name" value="AMP_BINDING"/>
    <property type="match status" value="1"/>
</dbReference>
<dbReference type="PROSITE" id="PS00012">
    <property type="entry name" value="PHOSPHOPANTETHEINE"/>
    <property type="match status" value="1"/>
</dbReference>
<keyword evidence="2" id="KW-0596">Phosphopantetheine</keyword>
<evidence type="ECO:0000256" key="3">
    <source>
        <dbReference type="ARBA" id="ARBA00022553"/>
    </source>
</evidence>
<dbReference type="Gene3D" id="1.10.1200.10">
    <property type="entry name" value="ACP-like"/>
    <property type="match status" value="1"/>
</dbReference>
<keyword evidence="6" id="KW-1185">Reference proteome</keyword>
<dbReference type="SMART" id="SM00823">
    <property type="entry name" value="PKS_PP"/>
    <property type="match status" value="1"/>
</dbReference>
<dbReference type="Gene3D" id="3.30.300.30">
    <property type="match status" value="2"/>
</dbReference>
<dbReference type="PANTHER" id="PTHR45527:SF1">
    <property type="entry name" value="FATTY ACID SYNTHASE"/>
    <property type="match status" value="1"/>
</dbReference>
<dbReference type="CDD" id="cd02440">
    <property type="entry name" value="AdoMet_MTases"/>
    <property type="match status" value="1"/>
</dbReference>
<dbReference type="Proteomes" id="UP000503540">
    <property type="component" value="Chromosome"/>
</dbReference>
<dbReference type="InterPro" id="IPR000873">
    <property type="entry name" value="AMP-dep_synth/lig_dom"/>
</dbReference>
<protein>
    <submittedName>
        <fullName evidence="5">Amino acid adenylation domain-containing protein</fullName>
    </submittedName>
</protein>
<dbReference type="SUPFAM" id="SSF47336">
    <property type="entry name" value="ACP-like"/>
    <property type="match status" value="1"/>
</dbReference>
<dbReference type="Gene3D" id="3.30.559.30">
    <property type="entry name" value="Nonribosomal peptide synthetase, condensation domain"/>
    <property type="match status" value="1"/>
</dbReference>
<proteinExistence type="predicted"/>
<dbReference type="GO" id="GO:0005737">
    <property type="term" value="C:cytoplasm"/>
    <property type="evidence" value="ECO:0007669"/>
    <property type="project" value="TreeGrafter"/>
</dbReference>
<name>A0A6G9YER2_9NOCA</name>
<dbReference type="Pfam" id="PF00501">
    <property type="entry name" value="AMP-binding"/>
    <property type="match status" value="1"/>
</dbReference>
<reference evidence="5 6" key="1">
    <citation type="journal article" date="2019" name="ACS Chem. Biol.">
        <title>Identification and Mobilization of a Cryptic Antibiotic Biosynthesis Gene Locus from a Human-Pathogenic Nocardia Isolate.</title>
        <authorList>
            <person name="Herisse M."/>
            <person name="Ishida K."/>
            <person name="Porter J.L."/>
            <person name="Howden B."/>
            <person name="Hertweck C."/>
            <person name="Stinear T.P."/>
            <person name="Pidot S.J."/>
        </authorList>
    </citation>
    <scope>NUCLEOTIDE SEQUENCE [LARGE SCALE GENOMIC DNA]</scope>
    <source>
        <strain evidence="5 6">AUSMDU00012717</strain>
    </source>
</reference>
<dbReference type="InterPro" id="IPR042099">
    <property type="entry name" value="ANL_N_sf"/>
</dbReference>
<dbReference type="InterPro" id="IPR020806">
    <property type="entry name" value="PKS_PP-bd"/>
</dbReference>
<evidence type="ECO:0000313" key="5">
    <source>
        <dbReference type="EMBL" id="QIS11567.1"/>
    </source>
</evidence>
<dbReference type="InterPro" id="IPR036736">
    <property type="entry name" value="ACP-like_sf"/>
</dbReference>
<evidence type="ECO:0000259" key="4">
    <source>
        <dbReference type="PROSITE" id="PS50075"/>
    </source>
</evidence>
<organism evidence="5 6">
    <name type="scientific">Nocardia arthritidis</name>
    <dbReference type="NCBI Taxonomy" id="228602"/>
    <lineage>
        <taxon>Bacteria</taxon>
        <taxon>Bacillati</taxon>
        <taxon>Actinomycetota</taxon>
        <taxon>Actinomycetes</taxon>
        <taxon>Mycobacteriales</taxon>
        <taxon>Nocardiaceae</taxon>
        <taxon>Nocardia</taxon>
    </lineage>
</organism>
<dbReference type="GO" id="GO:0044550">
    <property type="term" value="P:secondary metabolite biosynthetic process"/>
    <property type="evidence" value="ECO:0007669"/>
    <property type="project" value="TreeGrafter"/>
</dbReference>
<dbReference type="PANTHER" id="PTHR45527">
    <property type="entry name" value="NONRIBOSOMAL PEPTIDE SYNTHETASE"/>
    <property type="match status" value="1"/>
</dbReference>
<dbReference type="InterPro" id="IPR045851">
    <property type="entry name" value="AMP-bd_C_sf"/>
</dbReference>
<feature type="domain" description="Carrier" evidence="4">
    <location>
        <begin position="902"/>
        <end position="977"/>
    </location>
</feature>
<dbReference type="Pfam" id="PF13649">
    <property type="entry name" value="Methyltransf_25"/>
    <property type="match status" value="1"/>
</dbReference>
<dbReference type="NCBIfam" id="TIGR01733">
    <property type="entry name" value="AA-adenyl-dom"/>
    <property type="match status" value="1"/>
</dbReference>
<dbReference type="InterPro" id="IPR006162">
    <property type="entry name" value="Ppantetheine_attach_site"/>
</dbReference>
<comment type="cofactor">
    <cofactor evidence="1">
        <name>pantetheine 4'-phosphate</name>
        <dbReference type="ChEBI" id="CHEBI:47942"/>
    </cofactor>
</comment>
<dbReference type="InterPro" id="IPR001242">
    <property type="entry name" value="Condensation_dom"/>
</dbReference>
<evidence type="ECO:0000256" key="1">
    <source>
        <dbReference type="ARBA" id="ARBA00001957"/>
    </source>
</evidence>
<dbReference type="Pfam" id="PF13193">
    <property type="entry name" value="AMP-binding_C"/>
    <property type="match status" value="1"/>
</dbReference>
<dbReference type="GO" id="GO:0043041">
    <property type="term" value="P:amino acid activation for nonribosomal peptide biosynthetic process"/>
    <property type="evidence" value="ECO:0007669"/>
    <property type="project" value="TreeGrafter"/>
</dbReference>
<sequence length="1428" mass="154326">MNSLDEIVAQVAAQMPQRCAIESQSGSVTYRELHRRSAEACDALRSAGVGIGSRVVLSAELDIDWLVAMLGILRAGAICAPLDPRHPSARRELLCGRLRPAAVLTADRTDAALSAHGTVLPLSELAGSADIESVTGDAAFILHTSGSTGVPKGVVLSHLGLLNHCEAAARLLALGAGDRVALLSRPGSDIMLEEVFPTWRCGGTVVLLDEATPLLGQGFNDAVESRGVTVLDLPTGRWREWLIDMERSGAPLPEGLRTIVVGGESATAADYKRWLRVAGSAIRWINTYGPTETSVIATAWVGDGVPSDDDPPIGSPLPGVRVRVCDQSGLEVPDGVPGELHIGGVGVALGYFDAPAETAAAFVRGGPDDAVWYRTGDRVRGSAGVLEFLGRIDDEVKIAGVRVRPREIEAVLRQCPVIRDVAVVAVPRRDRSAILAAFVVPGDGIDHGRAELSGAEAEQVSRWREIYQQDLEADRPVDEAFDIDGWNSSYTGVQLPEADMREWVENTIAALRSVPHDSVLEIGCGTGLLLFRLAPSTTRYVASDFAEHTLRRVATHAERLGLSQVQTRIAEATDDTGLRDGEFDLVVINSVTQHFPSERYLDAAIDLALRVTREGGHVFVGDVRNLALLRDHHTSVELYRAEPEEPVSAIRARVARACADERELLIDPGWFYALAERDPRVGGVDVAPKMGRRRNEMNRFRCDALIRRGSRRAVASDIVRWDRSHGLDQVDRILAELPEHIVLAEIPNGQLMDVVRPASLDMMPDDGAAHTIAAADRGVHPADLAARIRAHGYDPHWAMGSGAAGRVFTVLLSRRGAAPFDIRERVGGRELVNSPAANMIRPVLRANAINESRRWLAARVPESQVPAVLEAVDALPLTDRGKVDVRALVDRATHLADDAGDSTDAPYHHAVAAIWCEALGVGTVGPRTNFIAAGGDSLLAARMLARVRDELGFAVELRTLFEHPTLAEFCSAVAELPSGSVDFDRAPTARYLTARTRPLSSAQLRIWLAERMSQPSARLTLWAVYRLTGSVDSEVLAAAVGDLAMLHPALSMRVVEDGGRPAQVFDRAPKLELRTSADSRQEARRIASEPFDLAATGPFRAVLSTSAVESVFGLYLHHIAGDEASLDILAADLGRCYAARLGTVPVPRPEPVGTPDELDRAIDTDSETHWWRATLAGLPPRTPLPLDRQPGPVRSGDCGEMRTIVDPAALRELRAHCTETGTTLFMVMLAGLVALLARYEDADRIAVATALSSRTGGKSERIVGPAVNPLIVAVEVDARTTFADLLLRVRDRALSAFDHGGLPFQQVVQAAAPQRRAGVQPLSQLLFQVVQPFAERIVLGEALAERLDLPAVAVRFDLEIFAMDRGADIELAWAFATDVLDLGTVRRMAGSYHRLLSAALADPLRPIGRLELLDSDEQKKLRSFWGIR</sequence>
<dbReference type="InterPro" id="IPR041698">
    <property type="entry name" value="Methyltransf_25"/>
</dbReference>
<dbReference type="Gene3D" id="3.40.50.12780">
    <property type="entry name" value="N-terminal domain of ligase-like"/>
    <property type="match status" value="1"/>
</dbReference>
<evidence type="ECO:0000256" key="2">
    <source>
        <dbReference type="ARBA" id="ARBA00022450"/>
    </source>
</evidence>
<dbReference type="InterPro" id="IPR023213">
    <property type="entry name" value="CAT-like_dom_sf"/>
</dbReference>
<accession>A0A6G9YER2</accession>
<dbReference type="Pfam" id="PF00668">
    <property type="entry name" value="Condensation"/>
    <property type="match status" value="1"/>
</dbReference>
<dbReference type="GO" id="GO:0031177">
    <property type="term" value="F:phosphopantetheine binding"/>
    <property type="evidence" value="ECO:0007669"/>
    <property type="project" value="InterPro"/>
</dbReference>
<dbReference type="CDD" id="cd05930">
    <property type="entry name" value="A_NRPS"/>
    <property type="match status" value="1"/>
</dbReference>
<dbReference type="PROSITE" id="PS50075">
    <property type="entry name" value="CARRIER"/>
    <property type="match status" value="1"/>
</dbReference>
<dbReference type="SUPFAM" id="SSF56801">
    <property type="entry name" value="Acetyl-CoA synthetase-like"/>
    <property type="match status" value="1"/>
</dbReference>
<keyword evidence="3" id="KW-0597">Phosphoprotein</keyword>
<dbReference type="InterPro" id="IPR029063">
    <property type="entry name" value="SAM-dependent_MTases_sf"/>
</dbReference>
<dbReference type="SUPFAM" id="SSF53335">
    <property type="entry name" value="S-adenosyl-L-methionine-dependent methyltransferases"/>
    <property type="match status" value="1"/>
</dbReference>
<dbReference type="GO" id="GO:0003824">
    <property type="term" value="F:catalytic activity"/>
    <property type="evidence" value="ECO:0007669"/>
    <property type="project" value="InterPro"/>
</dbReference>
<gene>
    <name evidence="5" type="ORF">F5544_18465</name>
</gene>
<dbReference type="Gene3D" id="3.40.50.150">
    <property type="entry name" value="Vaccinia Virus protein VP39"/>
    <property type="match status" value="1"/>
</dbReference>
<dbReference type="RefSeq" id="WP_167474359.1">
    <property type="nucleotide sequence ID" value="NZ_CP046172.1"/>
</dbReference>
<dbReference type="Gene3D" id="3.30.559.10">
    <property type="entry name" value="Chloramphenicol acetyltransferase-like domain"/>
    <property type="match status" value="1"/>
</dbReference>
<dbReference type="SUPFAM" id="SSF52777">
    <property type="entry name" value="CoA-dependent acyltransferases"/>
    <property type="match status" value="2"/>
</dbReference>
<dbReference type="InterPro" id="IPR020845">
    <property type="entry name" value="AMP-binding_CS"/>
</dbReference>